<evidence type="ECO:0000259" key="3">
    <source>
        <dbReference type="Pfam" id="PF01593"/>
    </source>
</evidence>
<dbReference type="SUPFAM" id="SSF54373">
    <property type="entry name" value="FAD-linked reductases, C-terminal domain"/>
    <property type="match status" value="1"/>
</dbReference>
<evidence type="ECO:0000313" key="5">
    <source>
        <dbReference type="Proteomes" id="UP000635565"/>
    </source>
</evidence>
<gene>
    <name evidence="4" type="ORF">KSZ_19510</name>
</gene>
<sequence length="472" mass="52153">MSQIAIVGAGIAGLNAALTLQDAGLACDVYEASNRVGGRMHSDASTWADGMVSEWCGEFIDGEHDAIHQLIKRFALPTIDLGQTGKDRTQNIMYFFNRYYSSRELTGDFQALAPLLQQQVQEAGFPTTHAHFTETGFRLDHLSVYEWIEKYVDGGHDTPIGHLLNAACTGFYGLDTNVQSSLNLVYMFGPRDQTAASATPRPAQDTSKIVGGNERLPQAIAHSLPKGCIHLQHQLLSIERKGDSSLTLTFTTADGHKEVHCDHAILTLPFSTLRHIDYQRAGFDSLKQTAIEELSYGTISKLFLQFDQPYWYEDGPWPQLHSGFVITDLDIQTFWDTSLGQTGSSGLLVNYTSGHRGASYTPQAPYSTTEDSQIIQLYAQHCLQQLERVFPGITLHYTGKAALSYPTGDPHLLGSYACWRIGQYTSFAGYEGVRQGPIHFAGEHCSVEFQGYMEGGAREGARAAREIMQDFS</sequence>
<dbReference type="EMBL" id="BNJJ01000004">
    <property type="protein sequence ID" value="GHO83945.1"/>
    <property type="molecule type" value="Genomic_DNA"/>
</dbReference>
<accession>A0ABQ3VCR3</accession>
<keyword evidence="5" id="KW-1185">Reference proteome</keyword>
<organism evidence="4 5">
    <name type="scientific">Dictyobacter formicarum</name>
    <dbReference type="NCBI Taxonomy" id="2778368"/>
    <lineage>
        <taxon>Bacteria</taxon>
        <taxon>Bacillati</taxon>
        <taxon>Chloroflexota</taxon>
        <taxon>Ktedonobacteria</taxon>
        <taxon>Ktedonobacterales</taxon>
        <taxon>Dictyobacteraceae</taxon>
        <taxon>Dictyobacter</taxon>
    </lineage>
</organism>
<name>A0ABQ3VCR3_9CHLR</name>
<evidence type="ECO:0000313" key="4">
    <source>
        <dbReference type="EMBL" id="GHO83945.1"/>
    </source>
</evidence>
<dbReference type="Pfam" id="PF01593">
    <property type="entry name" value="Amino_oxidase"/>
    <property type="match status" value="1"/>
</dbReference>
<dbReference type="PANTHER" id="PTHR10742:SF342">
    <property type="entry name" value="AMINE OXIDASE"/>
    <property type="match status" value="1"/>
</dbReference>
<dbReference type="InterPro" id="IPR001613">
    <property type="entry name" value="Flavin_amine_oxidase"/>
</dbReference>
<comment type="caution">
    <text evidence="4">The sequence shown here is derived from an EMBL/GenBank/DDBJ whole genome shotgun (WGS) entry which is preliminary data.</text>
</comment>
<dbReference type="SUPFAM" id="SSF51905">
    <property type="entry name" value="FAD/NAD(P)-binding domain"/>
    <property type="match status" value="1"/>
</dbReference>
<dbReference type="Gene3D" id="3.50.50.60">
    <property type="entry name" value="FAD/NAD(P)-binding domain"/>
    <property type="match status" value="1"/>
</dbReference>
<keyword evidence="2" id="KW-0560">Oxidoreductase</keyword>
<dbReference type="PRINTS" id="PR00757">
    <property type="entry name" value="AMINEOXDASEF"/>
</dbReference>
<dbReference type="Proteomes" id="UP000635565">
    <property type="component" value="Unassembled WGS sequence"/>
</dbReference>
<dbReference type="Gene3D" id="3.90.660.10">
    <property type="match status" value="1"/>
</dbReference>
<dbReference type="InterPro" id="IPR036188">
    <property type="entry name" value="FAD/NAD-bd_sf"/>
</dbReference>
<comment type="cofactor">
    <cofactor evidence="1">
        <name>FAD</name>
        <dbReference type="ChEBI" id="CHEBI:57692"/>
    </cofactor>
</comment>
<dbReference type="InterPro" id="IPR050281">
    <property type="entry name" value="Flavin_monoamine_oxidase"/>
</dbReference>
<evidence type="ECO:0000256" key="2">
    <source>
        <dbReference type="ARBA" id="ARBA00023002"/>
    </source>
</evidence>
<dbReference type="InterPro" id="IPR002937">
    <property type="entry name" value="Amino_oxidase"/>
</dbReference>
<dbReference type="Gene3D" id="1.10.405.10">
    <property type="entry name" value="Guanine Nucleotide Dissociation Inhibitor, domain 1"/>
    <property type="match status" value="1"/>
</dbReference>
<reference evidence="4 5" key="1">
    <citation type="journal article" date="2021" name="Int. J. Syst. Evol. Microbiol.">
        <title>Reticulibacter mediterranei gen. nov., sp. nov., within the new family Reticulibacteraceae fam. nov., and Ktedonospora formicarum gen. nov., sp. nov., Ktedonobacter robiniae sp. nov., Dictyobacter formicarum sp. nov. and Dictyobacter arantiisoli sp. nov., belonging to the class Ktedonobacteria.</title>
        <authorList>
            <person name="Yabe S."/>
            <person name="Zheng Y."/>
            <person name="Wang C.M."/>
            <person name="Sakai Y."/>
            <person name="Abe K."/>
            <person name="Yokota A."/>
            <person name="Donadio S."/>
            <person name="Cavaletti L."/>
            <person name="Monciardini P."/>
        </authorList>
    </citation>
    <scope>NUCLEOTIDE SEQUENCE [LARGE SCALE GENOMIC DNA]</scope>
    <source>
        <strain evidence="4 5">SOSP1-9</strain>
    </source>
</reference>
<proteinExistence type="predicted"/>
<feature type="domain" description="Amine oxidase" evidence="3">
    <location>
        <begin position="11"/>
        <end position="468"/>
    </location>
</feature>
<evidence type="ECO:0000256" key="1">
    <source>
        <dbReference type="ARBA" id="ARBA00001974"/>
    </source>
</evidence>
<dbReference type="PANTHER" id="PTHR10742">
    <property type="entry name" value="FLAVIN MONOAMINE OXIDASE"/>
    <property type="match status" value="1"/>
</dbReference>
<protein>
    <recommendedName>
        <fullName evidence="3">Amine oxidase domain-containing protein</fullName>
    </recommendedName>
</protein>